<dbReference type="Pfam" id="PF06985">
    <property type="entry name" value="HET"/>
    <property type="match status" value="1"/>
</dbReference>
<gene>
    <name evidence="3" type="ORF">BU16DRAFT_513599</name>
</gene>
<dbReference type="OrthoDB" id="4062651at2759"/>
<evidence type="ECO:0000313" key="3">
    <source>
        <dbReference type="EMBL" id="KAF2493583.1"/>
    </source>
</evidence>
<dbReference type="Gene3D" id="3.30.200.20">
    <property type="entry name" value="Phosphorylase Kinase, domain 1"/>
    <property type="match status" value="1"/>
</dbReference>
<feature type="compositionally biased region" description="Gly residues" evidence="1">
    <location>
        <begin position="515"/>
        <end position="530"/>
    </location>
</feature>
<dbReference type="Gene3D" id="1.10.510.10">
    <property type="entry name" value="Transferase(Phosphotransferase) domain 1"/>
    <property type="match status" value="1"/>
</dbReference>
<dbReference type="CDD" id="cd00180">
    <property type="entry name" value="PKc"/>
    <property type="match status" value="1"/>
</dbReference>
<feature type="compositionally biased region" description="Acidic residues" evidence="1">
    <location>
        <begin position="464"/>
        <end position="494"/>
    </location>
</feature>
<protein>
    <recommendedName>
        <fullName evidence="2">Protein kinase domain-containing protein</fullName>
    </recommendedName>
</protein>
<dbReference type="Proteomes" id="UP000799750">
    <property type="component" value="Unassembled WGS sequence"/>
</dbReference>
<feature type="region of interest" description="Disordered" evidence="1">
    <location>
        <begin position="464"/>
        <end position="607"/>
    </location>
</feature>
<feature type="compositionally biased region" description="Polar residues" evidence="1">
    <location>
        <begin position="274"/>
        <end position="285"/>
    </location>
</feature>
<organism evidence="3 4">
    <name type="scientific">Lophium mytilinum</name>
    <dbReference type="NCBI Taxonomy" id="390894"/>
    <lineage>
        <taxon>Eukaryota</taxon>
        <taxon>Fungi</taxon>
        <taxon>Dikarya</taxon>
        <taxon>Ascomycota</taxon>
        <taxon>Pezizomycotina</taxon>
        <taxon>Dothideomycetes</taxon>
        <taxon>Pleosporomycetidae</taxon>
        <taxon>Mytilinidiales</taxon>
        <taxon>Mytilinidiaceae</taxon>
        <taxon>Lophium</taxon>
    </lineage>
</organism>
<keyword evidence="4" id="KW-1185">Reference proteome</keyword>
<proteinExistence type="predicted"/>
<dbReference type="PANTHER" id="PTHR33112">
    <property type="entry name" value="DOMAIN PROTEIN, PUTATIVE-RELATED"/>
    <property type="match status" value="1"/>
</dbReference>
<dbReference type="GO" id="GO:0004672">
    <property type="term" value="F:protein kinase activity"/>
    <property type="evidence" value="ECO:0007669"/>
    <property type="project" value="InterPro"/>
</dbReference>
<dbReference type="GO" id="GO:0005524">
    <property type="term" value="F:ATP binding"/>
    <property type="evidence" value="ECO:0007669"/>
    <property type="project" value="InterPro"/>
</dbReference>
<evidence type="ECO:0000259" key="2">
    <source>
        <dbReference type="PROSITE" id="PS50011"/>
    </source>
</evidence>
<feature type="region of interest" description="Disordered" evidence="1">
    <location>
        <begin position="1217"/>
        <end position="1242"/>
    </location>
</feature>
<dbReference type="Pfam" id="PF00069">
    <property type="entry name" value="Pkinase"/>
    <property type="match status" value="1"/>
</dbReference>
<dbReference type="InterPro" id="IPR013087">
    <property type="entry name" value="Znf_C2H2_type"/>
</dbReference>
<dbReference type="EMBL" id="MU004192">
    <property type="protein sequence ID" value="KAF2493583.1"/>
    <property type="molecule type" value="Genomic_DNA"/>
</dbReference>
<feature type="compositionally biased region" description="Basic and acidic residues" evidence="1">
    <location>
        <begin position="286"/>
        <end position="303"/>
    </location>
</feature>
<name>A0A6A6QPE8_9PEZI</name>
<dbReference type="InterPro" id="IPR010730">
    <property type="entry name" value="HET"/>
</dbReference>
<dbReference type="InterPro" id="IPR008271">
    <property type="entry name" value="Ser/Thr_kinase_AS"/>
</dbReference>
<feature type="domain" description="Protein kinase" evidence="2">
    <location>
        <begin position="738"/>
        <end position="1013"/>
    </location>
</feature>
<sequence>MDSQTSFHDILDYSSVGLDAMDSNVDLQPFDSQLEYGSLWNSDFPASFAPDFMDSDMTMPSAVDTSLSAFDFNSGRAPGFQQAIEGIDLTRSTTQNAFRVPSKHQHDLNTTSALPNTSKTWAAQAVPEVSPIDLTATLSNSFEFCDTQQGAVGKRPFQADFSDFPYPKRQMVSETQGTSHLSPESLTFASSDTTLIEGRTPISGKSHYQLSQSDSALSEDAADVCSTWFSKRYSVFPSDKDIAALSHLTRMPASAIRNWFGDFLARGLHSENDSAYMSQTNGEGTTRSDERPHDLDDGLDRNLMDPTTTEEVDCTKDLTRKSGKRFGKKSCTPTSSPDLLCRDESRIYQCTRKCGKRYVRKCDWKRNEQEGYPSRHWLCSLCQTLGLERAKPCYRRYHFTQHFNNIHPTFSAADYEADSLVEAETAFPRQCGFCPHVFSSRQERIDHIAEHFKQGKCMLEWDDGVQEGESSSGDDSDDDDAPGDDTSKDDDFEDNTSTRSARREIGGKRNHFNGDKGGPGTDGNGDGSGGSHRSLNSGASSRCASSNCVDTGSQPVLSSSTGQNASQESTISTHPPGPNPVYSMKASSSVDEPDINRHTPPHGASIRPEVCSVGVELNGTIELTSPDLKSRSDFVSCYGRGSVLSELDLCGYVVKASAQRSSPSICLKDGHGQHSGLPAGSVIRLEREDRILLTPRIAIASREASHTEQTLTPTILLPESLQITNPILGYPSPTSQSFLSIKFLGMGGFSTVEEVLHRETGLRLCRKTVRPPRKLLPTDITQEVDILQQLRHPHIIRLLESYTQSDRLSILLSPVADMTLSVWLENYAGKAPVGGKENVLQMFGCLTSSVRYLHEQRPLVMHTDIKPQNILIVQGKNDFPHVILSDFGISRASDDLLVEQDFGRMTPRYCAPEVANHTSRGPEADIWSLGCVFLEMALVVRENKDELHHGFQKEFTGGKFYYKDVPRVHWWLDRLRETNPAHQELLVLETVKAMLDALPESRPDAISLASIFTPGSCCLAWPNTTRTFPGPLDEAKACAVLLDCTTNESPIAVSALGSAEHEVRFHNVSDWLQTCAAHHHSCQHAMPEGQHTSTLPVRLLDIDSTGSNDTAIHVVASSVLPSSTAYAALSYIWSAADELLLTSHNTAALFDSISIDSLSKPVADAISVTRKLGLRYLWVDALCVLQDSPSDRREECTKMTNLYRNAIVTIAASYGSNSPENGAGRQPSDDNNDPTIHLTPDASWDTRAWSQQERILSKRTLYLTDDQLYWECPSLKASDTLPKGLPSLLWESVHCHKNHSCRGPLV</sequence>
<reference evidence="3" key="1">
    <citation type="journal article" date="2020" name="Stud. Mycol.">
        <title>101 Dothideomycetes genomes: a test case for predicting lifestyles and emergence of pathogens.</title>
        <authorList>
            <person name="Haridas S."/>
            <person name="Albert R."/>
            <person name="Binder M."/>
            <person name="Bloem J."/>
            <person name="Labutti K."/>
            <person name="Salamov A."/>
            <person name="Andreopoulos B."/>
            <person name="Baker S."/>
            <person name="Barry K."/>
            <person name="Bills G."/>
            <person name="Bluhm B."/>
            <person name="Cannon C."/>
            <person name="Castanera R."/>
            <person name="Culley D."/>
            <person name="Daum C."/>
            <person name="Ezra D."/>
            <person name="Gonzalez J."/>
            <person name="Henrissat B."/>
            <person name="Kuo A."/>
            <person name="Liang C."/>
            <person name="Lipzen A."/>
            <person name="Lutzoni F."/>
            <person name="Magnuson J."/>
            <person name="Mondo S."/>
            <person name="Nolan M."/>
            <person name="Ohm R."/>
            <person name="Pangilinan J."/>
            <person name="Park H.-J."/>
            <person name="Ramirez L."/>
            <person name="Alfaro M."/>
            <person name="Sun H."/>
            <person name="Tritt A."/>
            <person name="Yoshinaga Y."/>
            <person name="Zwiers L.-H."/>
            <person name="Turgeon B."/>
            <person name="Goodwin S."/>
            <person name="Spatafora J."/>
            <person name="Crous P."/>
            <person name="Grigoriev I."/>
        </authorList>
    </citation>
    <scope>NUCLEOTIDE SEQUENCE</scope>
    <source>
        <strain evidence="3">CBS 269.34</strain>
    </source>
</reference>
<dbReference type="PANTHER" id="PTHR33112:SF16">
    <property type="entry name" value="HETEROKARYON INCOMPATIBILITY DOMAIN-CONTAINING PROTEIN"/>
    <property type="match status" value="1"/>
</dbReference>
<dbReference type="PROSITE" id="PS00108">
    <property type="entry name" value="PROTEIN_KINASE_ST"/>
    <property type="match status" value="1"/>
</dbReference>
<dbReference type="PROSITE" id="PS00028">
    <property type="entry name" value="ZINC_FINGER_C2H2_1"/>
    <property type="match status" value="1"/>
</dbReference>
<dbReference type="PROSITE" id="PS50011">
    <property type="entry name" value="PROTEIN_KINASE_DOM"/>
    <property type="match status" value="1"/>
</dbReference>
<dbReference type="InterPro" id="IPR000719">
    <property type="entry name" value="Prot_kinase_dom"/>
</dbReference>
<accession>A0A6A6QPE8</accession>
<dbReference type="SMART" id="SM00220">
    <property type="entry name" value="S_TKc"/>
    <property type="match status" value="1"/>
</dbReference>
<dbReference type="InterPro" id="IPR011009">
    <property type="entry name" value="Kinase-like_dom_sf"/>
</dbReference>
<feature type="compositionally biased region" description="Polar residues" evidence="1">
    <location>
        <begin position="531"/>
        <end position="573"/>
    </location>
</feature>
<dbReference type="SUPFAM" id="SSF56112">
    <property type="entry name" value="Protein kinase-like (PK-like)"/>
    <property type="match status" value="1"/>
</dbReference>
<evidence type="ECO:0000256" key="1">
    <source>
        <dbReference type="SAM" id="MobiDB-lite"/>
    </source>
</evidence>
<evidence type="ECO:0000313" key="4">
    <source>
        <dbReference type="Proteomes" id="UP000799750"/>
    </source>
</evidence>
<feature type="region of interest" description="Disordered" evidence="1">
    <location>
        <begin position="274"/>
        <end position="306"/>
    </location>
</feature>